<dbReference type="SUPFAM" id="SSF57302">
    <property type="entry name" value="Snake toxin-like"/>
    <property type="match status" value="1"/>
</dbReference>
<evidence type="ECO:0000313" key="2">
    <source>
        <dbReference type="Ensembl" id="ENSFHEP00000013573.1"/>
    </source>
</evidence>
<evidence type="ECO:0000256" key="1">
    <source>
        <dbReference type="SAM" id="SignalP"/>
    </source>
</evidence>
<dbReference type="AlphaFoldDB" id="A0A3Q2PJW2"/>
<dbReference type="STRING" id="8078.ENSFHEP00000013573"/>
<dbReference type="Proteomes" id="UP000265000">
    <property type="component" value="Unplaced"/>
</dbReference>
<dbReference type="Ensembl" id="ENSFHET00000021138.1">
    <property type="protein sequence ID" value="ENSFHEP00000013573.1"/>
    <property type="gene ID" value="ENSFHEG00000015088.1"/>
</dbReference>
<dbReference type="GO" id="GO:0098552">
    <property type="term" value="C:side of membrane"/>
    <property type="evidence" value="ECO:0007669"/>
    <property type="project" value="UniProtKB-KW"/>
</dbReference>
<keyword evidence="3" id="KW-1185">Reference proteome</keyword>
<feature type="signal peptide" evidence="1">
    <location>
        <begin position="1"/>
        <end position="21"/>
    </location>
</feature>
<proteinExistence type="predicted"/>
<accession>A0A3Q2PJW2</accession>
<reference evidence="2" key="1">
    <citation type="submission" date="2025-08" db="UniProtKB">
        <authorList>
            <consortium name="Ensembl"/>
        </authorList>
    </citation>
    <scope>IDENTIFICATION</scope>
</reference>
<feature type="chain" id="PRO_5018706651" evidence="1">
    <location>
        <begin position="22"/>
        <end position="192"/>
    </location>
</feature>
<name>A0A3Q2PJW2_FUNHE</name>
<reference evidence="2" key="2">
    <citation type="submission" date="2025-09" db="UniProtKB">
        <authorList>
            <consortium name="Ensembl"/>
        </authorList>
    </citation>
    <scope>IDENTIFICATION</scope>
</reference>
<protein>
    <submittedName>
        <fullName evidence="2">CD59 molecule (CD59 blood group) a</fullName>
    </submittedName>
</protein>
<dbReference type="GeneTree" id="ENSGT00730000111696"/>
<dbReference type="Gene3D" id="2.10.60.10">
    <property type="entry name" value="CD59"/>
    <property type="match status" value="1"/>
</dbReference>
<organism evidence="2 3">
    <name type="scientific">Fundulus heteroclitus</name>
    <name type="common">Killifish</name>
    <name type="synonym">Mummichog</name>
    <dbReference type="NCBI Taxonomy" id="8078"/>
    <lineage>
        <taxon>Eukaryota</taxon>
        <taxon>Metazoa</taxon>
        <taxon>Chordata</taxon>
        <taxon>Craniata</taxon>
        <taxon>Vertebrata</taxon>
        <taxon>Euteleostomi</taxon>
        <taxon>Actinopterygii</taxon>
        <taxon>Neopterygii</taxon>
        <taxon>Teleostei</taxon>
        <taxon>Neoteleostei</taxon>
        <taxon>Acanthomorphata</taxon>
        <taxon>Ovalentaria</taxon>
        <taxon>Atherinomorphae</taxon>
        <taxon>Cyprinodontiformes</taxon>
        <taxon>Fundulidae</taxon>
        <taxon>Fundulus</taxon>
    </lineage>
</organism>
<dbReference type="InterPro" id="IPR045860">
    <property type="entry name" value="Snake_toxin-like_sf"/>
</dbReference>
<keyword evidence="1" id="KW-0732">Signal</keyword>
<sequence>MKSSLVVCLLVCSSLVGLGSAIRCYSCSDYTGSCSKQRHCSYDDACLTLNERGGMTFRQCLKYSDCEKNRLAQMFPQVSAPSFTQQGTSEGARINQNLLTKNEPENSGTLSYLIQDKQNMWSKTIQNIPCVSRLVLVPGFTSSVPVVGSRTPVPVLVSTSCSMFHQFSLCSRFPQLSSWFRIQNFSSCPWFH</sequence>
<evidence type="ECO:0000313" key="3">
    <source>
        <dbReference type="Proteomes" id="UP000265000"/>
    </source>
</evidence>